<dbReference type="InterPro" id="IPR015526">
    <property type="entry name" value="Frizzled/SFRP"/>
</dbReference>
<comment type="caution">
    <text evidence="3">Lacks conserved residue(s) required for the propagation of feature annotation.</text>
</comment>
<dbReference type="SUPFAM" id="SSF63501">
    <property type="entry name" value="Frizzled cysteine-rich domain"/>
    <property type="match status" value="1"/>
</dbReference>
<dbReference type="EMBL" id="JARKHS020032258">
    <property type="protein sequence ID" value="KAK8760325.1"/>
    <property type="molecule type" value="Genomic_DNA"/>
</dbReference>
<gene>
    <name evidence="6" type="ORF">V5799_028408</name>
</gene>
<dbReference type="PROSITE" id="PS50038">
    <property type="entry name" value="FZ"/>
    <property type="match status" value="1"/>
</dbReference>
<dbReference type="SMART" id="SM00063">
    <property type="entry name" value="FRI"/>
    <property type="match status" value="1"/>
</dbReference>
<feature type="non-terminal residue" evidence="6">
    <location>
        <position position="277"/>
    </location>
</feature>
<accession>A0AAQ4DCY5</accession>
<name>A0AAQ4DCY5_AMBAM</name>
<dbReference type="Pfam" id="PF01392">
    <property type="entry name" value="Fz"/>
    <property type="match status" value="1"/>
</dbReference>
<evidence type="ECO:0000256" key="4">
    <source>
        <dbReference type="SAM" id="MobiDB-lite"/>
    </source>
</evidence>
<dbReference type="PANTHER" id="PTHR11309">
    <property type="entry name" value="FRIZZLED"/>
    <property type="match status" value="1"/>
</dbReference>
<dbReference type="Gene3D" id="1.10.2000.10">
    <property type="entry name" value="Frizzled cysteine-rich domain"/>
    <property type="match status" value="1"/>
</dbReference>
<feature type="disulfide bond" evidence="3">
    <location>
        <begin position="209"/>
        <end position="247"/>
    </location>
</feature>
<organism evidence="6 7">
    <name type="scientific">Amblyomma americanum</name>
    <name type="common">Lone star tick</name>
    <dbReference type="NCBI Taxonomy" id="6943"/>
    <lineage>
        <taxon>Eukaryota</taxon>
        <taxon>Metazoa</taxon>
        <taxon>Ecdysozoa</taxon>
        <taxon>Arthropoda</taxon>
        <taxon>Chelicerata</taxon>
        <taxon>Arachnida</taxon>
        <taxon>Acari</taxon>
        <taxon>Parasitiformes</taxon>
        <taxon>Ixodida</taxon>
        <taxon>Ixodoidea</taxon>
        <taxon>Ixodidae</taxon>
        <taxon>Amblyomminae</taxon>
        <taxon>Amblyomma</taxon>
    </lineage>
</organism>
<evidence type="ECO:0000313" key="7">
    <source>
        <dbReference type="Proteomes" id="UP001321473"/>
    </source>
</evidence>
<dbReference type="InterPro" id="IPR020067">
    <property type="entry name" value="Frizzled_dom"/>
</dbReference>
<feature type="compositionally biased region" description="Low complexity" evidence="4">
    <location>
        <begin position="58"/>
        <end position="67"/>
    </location>
</feature>
<evidence type="ECO:0000256" key="3">
    <source>
        <dbReference type="PROSITE-ProRule" id="PRU00090"/>
    </source>
</evidence>
<dbReference type="AlphaFoldDB" id="A0AAQ4DCY5"/>
<dbReference type="GO" id="GO:0017147">
    <property type="term" value="F:Wnt-protein binding"/>
    <property type="evidence" value="ECO:0007669"/>
    <property type="project" value="TreeGrafter"/>
</dbReference>
<evidence type="ECO:0000259" key="5">
    <source>
        <dbReference type="PROSITE" id="PS50038"/>
    </source>
</evidence>
<proteinExistence type="predicted"/>
<dbReference type="Proteomes" id="UP001321473">
    <property type="component" value="Unassembled WGS sequence"/>
</dbReference>
<keyword evidence="7" id="KW-1185">Reference proteome</keyword>
<comment type="caution">
    <text evidence="6">The sequence shown here is derived from an EMBL/GenBank/DDBJ whole genome shotgun (WGS) entry which is preliminary data.</text>
</comment>
<dbReference type="GO" id="GO:0005886">
    <property type="term" value="C:plasma membrane"/>
    <property type="evidence" value="ECO:0007669"/>
    <property type="project" value="TreeGrafter"/>
</dbReference>
<dbReference type="InterPro" id="IPR036790">
    <property type="entry name" value="Frizzled_dom_sf"/>
</dbReference>
<evidence type="ECO:0000256" key="2">
    <source>
        <dbReference type="ARBA" id="ARBA00023157"/>
    </source>
</evidence>
<dbReference type="GO" id="GO:0060070">
    <property type="term" value="P:canonical Wnt signaling pathway"/>
    <property type="evidence" value="ECO:0007669"/>
    <property type="project" value="TreeGrafter"/>
</dbReference>
<evidence type="ECO:0000256" key="1">
    <source>
        <dbReference type="ARBA" id="ARBA00022473"/>
    </source>
</evidence>
<dbReference type="GO" id="GO:0035567">
    <property type="term" value="P:non-canonical Wnt signaling pathway"/>
    <property type="evidence" value="ECO:0007669"/>
    <property type="project" value="TreeGrafter"/>
</dbReference>
<reference evidence="6 7" key="1">
    <citation type="journal article" date="2023" name="Arcadia Sci">
        <title>De novo assembly of a long-read Amblyomma americanum tick genome.</title>
        <authorList>
            <person name="Chou S."/>
            <person name="Poskanzer K.E."/>
            <person name="Rollins M."/>
            <person name="Thuy-Boun P.S."/>
        </authorList>
    </citation>
    <scope>NUCLEOTIDE SEQUENCE [LARGE SCALE GENOMIC DNA]</scope>
    <source>
        <strain evidence="6">F_SG_1</strain>
        <tissue evidence="6">Salivary glands</tissue>
    </source>
</reference>
<dbReference type="GO" id="GO:0042813">
    <property type="term" value="F:Wnt receptor activity"/>
    <property type="evidence" value="ECO:0007669"/>
    <property type="project" value="TreeGrafter"/>
</dbReference>
<protein>
    <recommendedName>
        <fullName evidence="5">FZ domain-containing protein</fullName>
    </recommendedName>
</protein>
<evidence type="ECO:0000313" key="6">
    <source>
        <dbReference type="EMBL" id="KAK8760325.1"/>
    </source>
</evidence>
<feature type="domain" description="FZ" evidence="5">
    <location>
        <begin position="158"/>
        <end position="276"/>
    </location>
</feature>
<keyword evidence="1" id="KW-0217">Developmental protein</keyword>
<keyword evidence="2 3" id="KW-1015">Disulfide bond</keyword>
<feature type="region of interest" description="Disordered" evidence="4">
    <location>
        <begin position="43"/>
        <end position="73"/>
    </location>
</feature>
<dbReference type="PANTHER" id="PTHR11309:SF126">
    <property type="entry name" value="FRIZZLED-2"/>
    <property type="match status" value="1"/>
</dbReference>
<dbReference type="CDD" id="cd07066">
    <property type="entry name" value="CRD_FZ"/>
    <property type="match status" value="1"/>
</dbReference>
<sequence length="277" mass="30225">MLEKARFIRLNRYGTFLAGVTRRRVAGPTGLRAQGVRVALRRQGGHRGGAALGRRRPGATAARGGRAPEPWRAAGLPAPHAAPTSGPLRHARLWCQGRPVGASEPGSVRVRPGCLVWSASFLCERRATASLPESWTPRRRYPGYLAGLSTSRPAVGRQAELRCEPLTLDHCRASLPYNSTAYPNAVGHATARDVYRDLVAYRQLADSECHPLAAELVCRLLQPQCDDAERRVVLPCREFCQEFWSSCQQQMPLAIAGHIDCGCLPEYSAAGSCHTKP</sequence>